<keyword evidence="2" id="KW-1185">Reference proteome</keyword>
<gene>
    <name evidence="1" type="ORF">DRW42_16220</name>
</gene>
<dbReference type="EMBL" id="QNQU01000013">
    <property type="protein sequence ID" value="RBQ05527.1"/>
    <property type="molecule type" value="Genomic_DNA"/>
</dbReference>
<proteinExistence type="predicted"/>
<dbReference type="Proteomes" id="UP000252081">
    <property type="component" value="Unassembled WGS sequence"/>
</dbReference>
<reference evidence="1 2" key="1">
    <citation type="submission" date="2018-07" db="EMBL/GenBank/DDBJ databases">
        <title>A draft genome of a endophytic bacteria, a new species of Pedobacter.</title>
        <authorList>
            <person name="Zhang Z.D."/>
            <person name="Chen Z.J."/>
        </authorList>
    </citation>
    <scope>NUCLEOTIDE SEQUENCE [LARGE SCALE GENOMIC DNA]</scope>
    <source>
        <strain evidence="1 2">RS10</strain>
    </source>
</reference>
<name>A0A366KV62_9SPHI</name>
<comment type="caution">
    <text evidence="1">The sequence shown here is derived from an EMBL/GenBank/DDBJ whole genome shotgun (WGS) entry which is preliminary data.</text>
</comment>
<sequence length="903" mass="101243">MAQNQKKMLFFSISPIHQSTAKTNLMENSKKTVLSFPGITVNHQAELMQNYVAESIIDVGHGLRSLKHGADGAIIFFIDKKGILTALISTSGNGSGWQLSRLSHEGCTATSFDFDYHERYGNFRLVFAQLNGNRSELLVSDEIDLNTADLLNFGTQLSFKKQSLQDPLRKINQITMDGNGVLFSSLAPNTDALYHYFSYGQAPEVYTLPENTKQVKQLKVGRLLGYSGVFVLYDMPLKARTMMFQSFPEEDDPEITQRRFEIDDTINCFDLLPDKKGNSVIYLAGKGIYRYISDKAPKEEIAPATLEYTQMDVAQNGNEVSIWVIGKKANVKGLYYINNQYYQYNNHIAANEIIKKWTAPIQMHTDISDFSSIRGDNFNNQLFLFGKANNGGQGLIHFWQDKISTSWQENLLSVQDLNSVVEISSYTVDLDFIPDPASKAIDDKISVSAEENTVVYINNTKYFLTESENVTLDFQSSINIMLSVDSLAAPKIAISADFLPEDIEIDPTKGIRAVLHEKIRSGKDLAEMKRPDGSLLVKEKINQKELDEVAGLLGRVLQESEKIENGPLESGVAATVVQPGALGISDMGHAIGDLWHSAKNGFIQITSLVVEKIGAAVTFVVEIGGKIIRWVADKVKAAMSFLERVWEKIKVFFKDLYETLAFLFDWDDIIETKRALKKIGYNYLEEAKQGLDSYKTMAVNYILDIRAKYEEMGRAIDHKYLKNTNVLDMMADNSKKESVDSRTNWLNGKKDVVFGNDTRLNSSMLTAESAEKIKSETRANNVPSDMGDLLIQLLKGQIGFGEFIEKFANKIVLMALDIARKITELFFDLIIKTVDFLQKILYTTIDIPLLSYLYKKVTNDDLSIADLIALVIAIPVTVGYKLAHNEAPFKAGDDNFVNSINFA</sequence>
<evidence type="ECO:0000313" key="2">
    <source>
        <dbReference type="Proteomes" id="UP000252081"/>
    </source>
</evidence>
<evidence type="ECO:0000313" key="1">
    <source>
        <dbReference type="EMBL" id="RBQ05527.1"/>
    </source>
</evidence>
<organism evidence="1 2">
    <name type="scientific">Pedobacter miscanthi</name>
    <dbReference type="NCBI Taxonomy" id="2259170"/>
    <lineage>
        <taxon>Bacteria</taxon>
        <taxon>Pseudomonadati</taxon>
        <taxon>Bacteroidota</taxon>
        <taxon>Sphingobacteriia</taxon>
        <taxon>Sphingobacteriales</taxon>
        <taxon>Sphingobacteriaceae</taxon>
        <taxon>Pedobacter</taxon>
    </lineage>
</organism>
<protein>
    <submittedName>
        <fullName evidence="1">Uncharacterized protein</fullName>
    </submittedName>
</protein>
<accession>A0A366KV62</accession>
<dbReference type="AlphaFoldDB" id="A0A366KV62"/>